<dbReference type="OrthoDB" id="3672604at2759"/>
<reference evidence="1" key="1">
    <citation type="journal article" date="2020" name="Stud. Mycol.">
        <title>101 Dothideomycetes genomes: a test case for predicting lifestyles and emergence of pathogens.</title>
        <authorList>
            <person name="Haridas S."/>
            <person name="Albert R."/>
            <person name="Binder M."/>
            <person name="Bloem J."/>
            <person name="Labutti K."/>
            <person name="Salamov A."/>
            <person name="Andreopoulos B."/>
            <person name="Baker S."/>
            <person name="Barry K."/>
            <person name="Bills G."/>
            <person name="Bluhm B."/>
            <person name="Cannon C."/>
            <person name="Castanera R."/>
            <person name="Culley D."/>
            <person name="Daum C."/>
            <person name="Ezra D."/>
            <person name="Gonzalez J."/>
            <person name="Henrissat B."/>
            <person name="Kuo A."/>
            <person name="Liang C."/>
            <person name="Lipzen A."/>
            <person name="Lutzoni F."/>
            <person name="Magnuson J."/>
            <person name="Mondo S."/>
            <person name="Nolan M."/>
            <person name="Ohm R."/>
            <person name="Pangilinan J."/>
            <person name="Park H.-J."/>
            <person name="Ramirez L."/>
            <person name="Alfaro M."/>
            <person name="Sun H."/>
            <person name="Tritt A."/>
            <person name="Yoshinaga Y."/>
            <person name="Zwiers L.-H."/>
            <person name="Turgeon B."/>
            <person name="Goodwin S."/>
            <person name="Spatafora J."/>
            <person name="Crous P."/>
            <person name="Grigoriev I."/>
        </authorList>
    </citation>
    <scope>NUCLEOTIDE SEQUENCE</scope>
    <source>
        <strain evidence="1">CBS 110217</strain>
    </source>
</reference>
<dbReference type="PANTHER" id="PTHR33112:SF10">
    <property type="entry name" value="TOL"/>
    <property type="match status" value="1"/>
</dbReference>
<dbReference type="Proteomes" id="UP000799777">
    <property type="component" value="Unassembled WGS sequence"/>
</dbReference>
<dbReference type="EMBL" id="ML978174">
    <property type="protein sequence ID" value="KAF2032246.1"/>
    <property type="molecule type" value="Genomic_DNA"/>
</dbReference>
<sequence length="101" mass="11686">MIISLWKGFCAAWRTLVADYTSHSMSFEKDKLAAFAGLAAELKHKLGDSYQYIAGMWNSRFSIGYELCWRVAARANGEKPYRVKKYRTPSWLWALVEGNIW</sequence>
<gene>
    <name evidence="1" type="ORF">EK21DRAFT_61510</name>
</gene>
<evidence type="ECO:0000313" key="1">
    <source>
        <dbReference type="EMBL" id="KAF2032246.1"/>
    </source>
</evidence>
<name>A0A9P4HC45_9PLEO</name>
<dbReference type="AlphaFoldDB" id="A0A9P4HC45"/>
<protein>
    <submittedName>
        <fullName evidence="1">Uncharacterized protein</fullName>
    </submittedName>
</protein>
<accession>A0A9P4HC45</accession>
<keyword evidence="2" id="KW-1185">Reference proteome</keyword>
<evidence type="ECO:0000313" key="2">
    <source>
        <dbReference type="Proteomes" id="UP000799777"/>
    </source>
</evidence>
<comment type="caution">
    <text evidence="1">The sequence shown here is derived from an EMBL/GenBank/DDBJ whole genome shotgun (WGS) entry which is preliminary data.</text>
</comment>
<dbReference type="PANTHER" id="PTHR33112">
    <property type="entry name" value="DOMAIN PROTEIN, PUTATIVE-RELATED"/>
    <property type="match status" value="1"/>
</dbReference>
<proteinExistence type="predicted"/>
<organism evidence="1 2">
    <name type="scientific">Setomelanomma holmii</name>
    <dbReference type="NCBI Taxonomy" id="210430"/>
    <lineage>
        <taxon>Eukaryota</taxon>
        <taxon>Fungi</taxon>
        <taxon>Dikarya</taxon>
        <taxon>Ascomycota</taxon>
        <taxon>Pezizomycotina</taxon>
        <taxon>Dothideomycetes</taxon>
        <taxon>Pleosporomycetidae</taxon>
        <taxon>Pleosporales</taxon>
        <taxon>Pleosporineae</taxon>
        <taxon>Phaeosphaeriaceae</taxon>
        <taxon>Setomelanomma</taxon>
    </lineage>
</organism>